<keyword evidence="2" id="KW-1185">Reference proteome</keyword>
<evidence type="ECO:0000313" key="2">
    <source>
        <dbReference type="Proteomes" id="UP000070371"/>
    </source>
</evidence>
<dbReference type="RefSeq" id="WP_039001446.1">
    <property type="nucleotide sequence ID" value="NZ_CP014327.1"/>
</dbReference>
<organism evidence="1 2">
    <name type="scientific">Falsihalocynthiibacter arcticus</name>
    <dbReference type="NCBI Taxonomy" id="1579316"/>
    <lineage>
        <taxon>Bacteria</taxon>
        <taxon>Pseudomonadati</taxon>
        <taxon>Pseudomonadota</taxon>
        <taxon>Alphaproteobacteria</taxon>
        <taxon>Rhodobacterales</taxon>
        <taxon>Roseobacteraceae</taxon>
        <taxon>Falsihalocynthiibacter</taxon>
    </lineage>
</organism>
<sequence>MTPARKIYHKYKTGQKAKLSNVKGSQIQLELTPPDLNDAELLSIGEPQVLYKVQLLLARVRDVNKPLNGGQEIQNLPLAPISMLSGELLRIEPDCSLFSATKGASLTLGKHQPDALADFLETGAFRRRKMKFNENGILQIEHLPCRQRVSINISKALLADALRKILVSDGRKLKSTWVKNPPSSTF</sequence>
<dbReference type="KEGG" id="hat:RC74_09200"/>
<dbReference type="Proteomes" id="UP000070371">
    <property type="component" value="Chromosome"/>
</dbReference>
<proteinExistence type="predicted"/>
<reference evidence="1 2" key="1">
    <citation type="submission" date="2016-02" db="EMBL/GenBank/DDBJ databases">
        <title>Complete genome sequence of Halocynthiibacter arcticus PAMC 20958t from arctic marine sediment.</title>
        <authorList>
            <person name="Lee Y.M."/>
            <person name="Baek K."/>
            <person name="Lee H.K."/>
            <person name="Shin S.C."/>
        </authorList>
    </citation>
    <scope>NUCLEOTIDE SEQUENCE [LARGE SCALE GENOMIC DNA]</scope>
    <source>
        <strain evidence="1">PAMC 20958</strain>
    </source>
</reference>
<protein>
    <submittedName>
        <fullName evidence="1">Uncharacterized protein</fullName>
    </submittedName>
</protein>
<dbReference type="AlphaFoldDB" id="A0A126V0L9"/>
<accession>A0A126V0L9</accession>
<evidence type="ECO:0000313" key="1">
    <source>
        <dbReference type="EMBL" id="AML51406.1"/>
    </source>
</evidence>
<dbReference type="STRING" id="1579316.RC74_09200"/>
<name>A0A126V0L9_9RHOB</name>
<gene>
    <name evidence="1" type="ORF">RC74_09200</name>
</gene>
<dbReference type="EMBL" id="CP014327">
    <property type="protein sequence ID" value="AML51406.1"/>
    <property type="molecule type" value="Genomic_DNA"/>
</dbReference>